<dbReference type="EMBL" id="CM042886">
    <property type="protein sequence ID" value="KAI4338489.1"/>
    <property type="molecule type" value="Genomic_DNA"/>
</dbReference>
<dbReference type="Proteomes" id="UP001057402">
    <property type="component" value="Chromosome 7"/>
</dbReference>
<reference evidence="2" key="1">
    <citation type="journal article" date="2023" name="Front. Plant Sci.">
        <title>Chromosomal-level genome assembly of Melastoma candidum provides insights into trichome evolution.</title>
        <authorList>
            <person name="Zhong Y."/>
            <person name="Wu W."/>
            <person name="Sun C."/>
            <person name="Zou P."/>
            <person name="Liu Y."/>
            <person name="Dai S."/>
            <person name="Zhou R."/>
        </authorList>
    </citation>
    <scope>NUCLEOTIDE SEQUENCE [LARGE SCALE GENOMIC DNA]</scope>
</reference>
<comment type="caution">
    <text evidence="1">The sequence shown here is derived from an EMBL/GenBank/DDBJ whole genome shotgun (WGS) entry which is preliminary data.</text>
</comment>
<gene>
    <name evidence="1" type="ORF">MLD38_023543</name>
</gene>
<evidence type="ECO:0000313" key="2">
    <source>
        <dbReference type="Proteomes" id="UP001057402"/>
    </source>
</evidence>
<accession>A0ACB9NPS5</accession>
<keyword evidence="2" id="KW-1185">Reference proteome</keyword>
<evidence type="ECO:0000313" key="1">
    <source>
        <dbReference type="EMBL" id="KAI4338489.1"/>
    </source>
</evidence>
<proteinExistence type="predicted"/>
<name>A0ACB9NPS5_9MYRT</name>
<protein>
    <submittedName>
        <fullName evidence="1">Uncharacterized protein</fullName>
    </submittedName>
</protein>
<sequence>MSEEAKAKGNSAFSSGDYSSAIRHFTDAISLSTTPNHVLYSNRSAAYASLGDFSSALSDAQKTVDLNPSWPKGYSRLGAAHLGLKDYSAAVAAYKKGLELDPANEALKSGLADAEAAASAASRSRARGAGEGMSNPFGEIFKGQEMWAKLTADPKTRGYLAQPDFVKIMQDIQRNPSSMNLYLNDQRVMQAIGVLLNVNFSTRPGGPEDAEMAEESREEKREEERRPQPPVAAPSESMEVEEDLGEEDKEKEKKERAKKEKEEGNAAYKKKDFEKAIECYSRAIELDDEDISFLTNRAAVYLEMGRYEDCIKDCDMAVERGRELRSDFKMIARALTRKGTALVKLAKSSKDYEPAIETFQKALTEHRNPDTLKKLNDAERAKKELEQQEYFDPKIADEEREKGNEFFKEQKYPEAVKHYTEALKRNPKDPRVYSNRAACYTKLGALPEGLKDAEKCIELDPTFSKGYNRKGAVQFFMKEYDKALETYQEGLKHDPSNQELLDGVRRCVEQINKASRGDFTPEELKERQAKAMQDPEIQNILTDPVMRQVLVDFQENPKAAQEHTKNPMVMSKIQKLLMNSASMSGSDLLMLLVVLFCVATCSCASPRDWMLESEIRMPTEKGEREEEVGMRWAVLVAGSSGFGNYRHQADVCHAYQILRRGGLKEENIVVFMYDDIAGHWMNPRPGVIINHPQGEDVYSGVPKDYTGESVTAANLYAVLLGDKSAVKGGSGKVINSSANDRIFLYYSDHGGPGVLGMPNFPFLYAMDFIEVLKKKHAAKGYKEMVMYIEACESGSVFEGIMPEDLNIYITTASNAQETSFGTYCPGMDPPPPAEYITCLGDLYSVAWMEDSETHNLKKETIKQQYEVVKQRASNFNTYGMGSHVMEYGDKSIKKETLYLYQGFDPHSPNLPPNGLQSEPPLGVINQRDADLHFLWEMHERSEYGSPQRKEILDQILRTVRQRRHIDASVEMVGVLLFGPRKGSSILNGVRNPGSPLVEDWECLKLMVRMFESKCGSLTQYGMKHTRAFANICNSGVRPETMDEACEVACRGQDPGLYLPSGLVCSA</sequence>
<organism evidence="1 2">
    <name type="scientific">Melastoma candidum</name>
    <dbReference type="NCBI Taxonomy" id="119954"/>
    <lineage>
        <taxon>Eukaryota</taxon>
        <taxon>Viridiplantae</taxon>
        <taxon>Streptophyta</taxon>
        <taxon>Embryophyta</taxon>
        <taxon>Tracheophyta</taxon>
        <taxon>Spermatophyta</taxon>
        <taxon>Magnoliopsida</taxon>
        <taxon>eudicotyledons</taxon>
        <taxon>Gunneridae</taxon>
        <taxon>Pentapetalae</taxon>
        <taxon>rosids</taxon>
        <taxon>malvids</taxon>
        <taxon>Myrtales</taxon>
        <taxon>Melastomataceae</taxon>
        <taxon>Melastomatoideae</taxon>
        <taxon>Melastomateae</taxon>
        <taxon>Melastoma</taxon>
    </lineage>
</organism>